<evidence type="ECO:0000256" key="1">
    <source>
        <dbReference type="ARBA" id="ARBA00022450"/>
    </source>
</evidence>
<organism evidence="4 5">
    <name type="scientific">Methylorubrum suomiense</name>
    <dbReference type="NCBI Taxonomy" id="144191"/>
    <lineage>
        <taxon>Bacteria</taxon>
        <taxon>Pseudomonadati</taxon>
        <taxon>Pseudomonadota</taxon>
        <taxon>Alphaproteobacteria</taxon>
        <taxon>Hyphomicrobiales</taxon>
        <taxon>Methylobacteriaceae</taxon>
        <taxon>Methylorubrum</taxon>
    </lineage>
</organism>
<keyword evidence="2" id="KW-0597">Phosphoprotein</keyword>
<name>A0ABQ4V1I4_9HYPH</name>
<dbReference type="Gene3D" id="1.10.1200.10">
    <property type="entry name" value="ACP-like"/>
    <property type="match status" value="1"/>
</dbReference>
<feature type="domain" description="Carrier" evidence="3">
    <location>
        <begin position="25"/>
        <end position="105"/>
    </location>
</feature>
<dbReference type="EMBL" id="BPRE01000021">
    <property type="protein sequence ID" value="GJE78208.1"/>
    <property type="molecule type" value="Genomic_DNA"/>
</dbReference>
<evidence type="ECO:0000259" key="3">
    <source>
        <dbReference type="PROSITE" id="PS50075"/>
    </source>
</evidence>
<dbReference type="Proteomes" id="UP001055093">
    <property type="component" value="Unassembled WGS sequence"/>
</dbReference>
<dbReference type="InterPro" id="IPR009081">
    <property type="entry name" value="PP-bd_ACP"/>
</dbReference>
<dbReference type="SUPFAM" id="SSF47336">
    <property type="entry name" value="ACP-like"/>
    <property type="match status" value="1"/>
</dbReference>
<keyword evidence="5" id="KW-1185">Reference proteome</keyword>
<dbReference type="Pfam" id="PF00550">
    <property type="entry name" value="PP-binding"/>
    <property type="match status" value="1"/>
</dbReference>
<dbReference type="PROSITE" id="PS50075">
    <property type="entry name" value="CARRIER"/>
    <property type="match status" value="1"/>
</dbReference>
<gene>
    <name evidence="4" type="primary">acpP_5</name>
    <name evidence="4" type="ORF">BGCPKDLD_4820</name>
</gene>
<evidence type="ECO:0000256" key="2">
    <source>
        <dbReference type="ARBA" id="ARBA00022553"/>
    </source>
</evidence>
<sequence>MTVAITPDTTNNALTNTGISMPAAQGEEDVEAGLLAIMRKYLKSPDAAWTAQTTMEEAQVDSLDLVEIVFEIEERFGVEINFNANSRPVSEMNFGDVVQMIHASLASKARAA</sequence>
<comment type="caution">
    <text evidence="4">The sequence shown here is derived from an EMBL/GenBank/DDBJ whole genome shotgun (WGS) entry which is preliminary data.</text>
</comment>
<accession>A0ABQ4V1I4</accession>
<keyword evidence="1" id="KW-0596">Phosphopantetheine</keyword>
<evidence type="ECO:0000313" key="5">
    <source>
        <dbReference type="Proteomes" id="UP001055093"/>
    </source>
</evidence>
<dbReference type="RefSeq" id="WP_238308752.1">
    <property type="nucleotide sequence ID" value="NZ_BPRE01000021.1"/>
</dbReference>
<protein>
    <submittedName>
        <fullName evidence="4">Acyl carrier protein</fullName>
    </submittedName>
</protein>
<evidence type="ECO:0000313" key="4">
    <source>
        <dbReference type="EMBL" id="GJE78208.1"/>
    </source>
</evidence>
<reference evidence="4" key="1">
    <citation type="journal article" date="2021" name="Front. Microbiol.">
        <title>Comprehensive Comparative Genomics and Phenotyping of Methylobacterium Species.</title>
        <authorList>
            <person name="Alessa O."/>
            <person name="Ogura Y."/>
            <person name="Fujitani Y."/>
            <person name="Takami H."/>
            <person name="Hayashi T."/>
            <person name="Sahin N."/>
            <person name="Tani A."/>
        </authorList>
    </citation>
    <scope>NUCLEOTIDE SEQUENCE</scope>
    <source>
        <strain evidence="4">DSM 14458</strain>
    </source>
</reference>
<dbReference type="PROSITE" id="PS00012">
    <property type="entry name" value="PHOSPHOPANTETHEINE"/>
    <property type="match status" value="1"/>
</dbReference>
<reference evidence="4" key="2">
    <citation type="submission" date="2021-08" db="EMBL/GenBank/DDBJ databases">
        <authorList>
            <person name="Tani A."/>
            <person name="Ola A."/>
            <person name="Ogura Y."/>
            <person name="Katsura K."/>
            <person name="Hayashi T."/>
        </authorList>
    </citation>
    <scope>NUCLEOTIDE SEQUENCE</scope>
    <source>
        <strain evidence="4">DSM 14458</strain>
    </source>
</reference>
<proteinExistence type="predicted"/>
<dbReference type="InterPro" id="IPR006162">
    <property type="entry name" value="Ppantetheine_attach_site"/>
</dbReference>
<dbReference type="InterPro" id="IPR036736">
    <property type="entry name" value="ACP-like_sf"/>
</dbReference>